<keyword evidence="3" id="KW-1185">Reference proteome</keyword>
<name>A0A3E0J2N7_9BACI</name>
<evidence type="ECO:0000256" key="1">
    <source>
        <dbReference type="SAM" id="Phobius"/>
    </source>
</evidence>
<dbReference type="EMBL" id="QUAE01000019">
    <property type="protein sequence ID" value="REJ07121.1"/>
    <property type="molecule type" value="Genomic_DNA"/>
</dbReference>
<reference evidence="2 3" key="1">
    <citation type="submission" date="2018-08" db="EMBL/GenBank/DDBJ databases">
        <title>Genome sequence of Halobacillus trueperi KCTC 3686.</title>
        <authorList>
            <person name="Cho K.H."/>
            <person name="Kwak M.-J."/>
            <person name="Kim B.-Y."/>
            <person name="Chun J."/>
        </authorList>
    </citation>
    <scope>NUCLEOTIDE SEQUENCE [LARGE SCALE GENOMIC DNA]</scope>
    <source>
        <strain evidence="2 3">KCTC 3686</strain>
    </source>
</reference>
<proteinExistence type="predicted"/>
<keyword evidence="1" id="KW-0472">Membrane</keyword>
<gene>
    <name evidence="2" type="ORF">DYE48_16635</name>
</gene>
<comment type="caution">
    <text evidence="2">The sequence shown here is derived from an EMBL/GenBank/DDBJ whole genome shotgun (WGS) entry which is preliminary data.</text>
</comment>
<sequence>MEKNEVKEPIQQKWIWIGVVLMMLAIVPWYFPRGGEITIILGFPAWALVSLFFSLILCGYLSWLCVNQWNIVEDMEEDRK</sequence>
<dbReference type="Proteomes" id="UP000256305">
    <property type="component" value="Unassembled WGS sequence"/>
</dbReference>
<protein>
    <recommendedName>
        <fullName evidence="4">DUF3311 domain-containing protein</fullName>
    </recommendedName>
</protein>
<accession>A0A3E0J2N7</accession>
<evidence type="ECO:0000313" key="2">
    <source>
        <dbReference type="EMBL" id="REJ07121.1"/>
    </source>
</evidence>
<evidence type="ECO:0000313" key="3">
    <source>
        <dbReference type="Proteomes" id="UP000256305"/>
    </source>
</evidence>
<evidence type="ECO:0008006" key="4">
    <source>
        <dbReference type="Google" id="ProtNLM"/>
    </source>
</evidence>
<organism evidence="2 3">
    <name type="scientific">Halobacillus trueperi</name>
    <dbReference type="NCBI Taxonomy" id="156205"/>
    <lineage>
        <taxon>Bacteria</taxon>
        <taxon>Bacillati</taxon>
        <taxon>Bacillota</taxon>
        <taxon>Bacilli</taxon>
        <taxon>Bacillales</taxon>
        <taxon>Bacillaceae</taxon>
        <taxon>Halobacillus</taxon>
    </lineage>
</organism>
<feature type="transmembrane region" description="Helical" evidence="1">
    <location>
        <begin position="14"/>
        <end position="31"/>
    </location>
</feature>
<dbReference type="AlphaFoldDB" id="A0A3E0J2N7"/>
<dbReference type="RefSeq" id="WP_115824623.1">
    <property type="nucleotide sequence ID" value="NZ_QUAE01000019.1"/>
</dbReference>
<feature type="transmembrane region" description="Helical" evidence="1">
    <location>
        <begin position="43"/>
        <end position="66"/>
    </location>
</feature>
<keyword evidence="1" id="KW-1133">Transmembrane helix</keyword>
<keyword evidence="1" id="KW-0812">Transmembrane</keyword>